<name>A0A8S4QFG0_9NEOP</name>
<dbReference type="InterPro" id="IPR002557">
    <property type="entry name" value="Chitin-bd_dom"/>
</dbReference>
<evidence type="ECO:0000256" key="5">
    <source>
        <dbReference type="ARBA" id="ARBA00023180"/>
    </source>
</evidence>
<dbReference type="AlphaFoldDB" id="A0A8S4QFG0"/>
<evidence type="ECO:0000313" key="8">
    <source>
        <dbReference type="EMBL" id="CAH2209878.1"/>
    </source>
</evidence>
<feature type="compositionally biased region" description="Low complexity" evidence="6">
    <location>
        <begin position="71"/>
        <end position="94"/>
    </location>
</feature>
<evidence type="ECO:0000259" key="7">
    <source>
        <dbReference type="PROSITE" id="PS50940"/>
    </source>
</evidence>
<evidence type="ECO:0000313" key="9">
    <source>
        <dbReference type="Proteomes" id="UP000838756"/>
    </source>
</evidence>
<reference evidence="8" key="1">
    <citation type="submission" date="2022-03" db="EMBL/GenBank/DDBJ databases">
        <authorList>
            <person name="Lindestad O."/>
        </authorList>
    </citation>
    <scope>NUCLEOTIDE SEQUENCE</scope>
</reference>
<protein>
    <submittedName>
        <fullName evidence="8">Jg2557 protein</fullName>
    </submittedName>
</protein>
<evidence type="ECO:0000256" key="4">
    <source>
        <dbReference type="ARBA" id="ARBA00023157"/>
    </source>
</evidence>
<dbReference type="Pfam" id="PF01607">
    <property type="entry name" value="CBM_14"/>
    <property type="match status" value="1"/>
</dbReference>
<dbReference type="SMART" id="SM00494">
    <property type="entry name" value="ChtBD2"/>
    <property type="match status" value="1"/>
</dbReference>
<dbReference type="Proteomes" id="UP000838756">
    <property type="component" value="Unassembled WGS sequence"/>
</dbReference>
<accession>A0A8S4QFG0</accession>
<dbReference type="PROSITE" id="PS50940">
    <property type="entry name" value="CHIT_BIND_II"/>
    <property type="match status" value="1"/>
</dbReference>
<dbReference type="OrthoDB" id="6020543at2759"/>
<dbReference type="PANTHER" id="PTHR23301">
    <property type="entry name" value="CHITIN BINDING PERITROPHIN-A"/>
    <property type="match status" value="1"/>
</dbReference>
<feature type="domain" description="Chitin-binding type-2" evidence="7">
    <location>
        <begin position="13"/>
        <end position="71"/>
    </location>
</feature>
<keyword evidence="9" id="KW-1185">Reference proteome</keyword>
<evidence type="ECO:0000256" key="3">
    <source>
        <dbReference type="ARBA" id="ARBA00022737"/>
    </source>
</evidence>
<dbReference type="InterPro" id="IPR051940">
    <property type="entry name" value="Chitin_bind-dev_reg"/>
</dbReference>
<dbReference type="SUPFAM" id="SSF57625">
    <property type="entry name" value="Invertebrate chitin-binding proteins"/>
    <property type="match status" value="1"/>
</dbReference>
<organism evidence="8 9">
    <name type="scientific">Pararge aegeria aegeria</name>
    <dbReference type="NCBI Taxonomy" id="348720"/>
    <lineage>
        <taxon>Eukaryota</taxon>
        <taxon>Metazoa</taxon>
        <taxon>Ecdysozoa</taxon>
        <taxon>Arthropoda</taxon>
        <taxon>Hexapoda</taxon>
        <taxon>Insecta</taxon>
        <taxon>Pterygota</taxon>
        <taxon>Neoptera</taxon>
        <taxon>Endopterygota</taxon>
        <taxon>Lepidoptera</taxon>
        <taxon>Glossata</taxon>
        <taxon>Ditrysia</taxon>
        <taxon>Papilionoidea</taxon>
        <taxon>Nymphalidae</taxon>
        <taxon>Satyrinae</taxon>
        <taxon>Satyrini</taxon>
        <taxon>Parargina</taxon>
        <taxon>Pararge</taxon>
    </lineage>
</organism>
<gene>
    <name evidence="8" type="primary">jg2557</name>
    <name evidence="8" type="ORF">PAEG_LOCUS1984</name>
</gene>
<dbReference type="Gene3D" id="2.170.140.10">
    <property type="entry name" value="Chitin binding domain"/>
    <property type="match status" value="1"/>
</dbReference>
<dbReference type="GO" id="GO:0008061">
    <property type="term" value="F:chitin binding"/>
    <property type="evidence" value="ECO:0007669"/>
    <property type="project" value="UniProtKB-KW"/>
</dbReference>
<proteinExistence type="predicted"/>
<comment type="caution">
    <text evidence="8">The sequence shown here is derived from an EMBL/GenBank/DDBJ whole genome shotgun (WGS) entry which is preliminary data.</text>
</comment>
<dbReference type="InterPro" id="IPR036508">
    <property type="entry name" value="Chitin-bd_dom_sf"/>
</dbReference>
<keyword evidence="5" id="KW-0325">Glycoprotein</keyword>
<evidence type="ECO:0000256" key="6">
    <source>
        <dbReference type="SAM" id="MobiDB-lite"/>
    </source>
</evidence>
<sequence>MKTTTTTEITWLPNGCPESFNIHHLIPHEYDCNKFYICDFGQKVERSCALGTYFDPSLQICNWPFAVNCTSSSTPGPPATTQEATSTTSTTTTTLPPPTLPPQTTTTTQEVP</sequence>
<dbReference type="EMBL" id="CAKXAJ010006368">
    <property type="protein sequence ID" value="CAH2209878.1"/>
    <property type="molecule type" value="Genomic_DNA"/>
</dbReference>
<dbReference type="GO" id="GO:0005576">
    <property type="term" value="C:extracellular region"/>
    <property type="evidence" value="ECO:0007669"/>
    <property type="project" value="InterPro"/>
</dbReference>
<keyword evidence="1" id="KW-0147">Chitin-binding</keyword>
<keyword evidence="3" id="KW-0677">Repeat</keyword>
<keyword evidence="4" id="KW-1015">Disulfide bond</keyword>
<evidence type="ECO:0000256" key="2">
    <source>
        <dbReference type="ARBA" id="ARBA00022729"/>
    </source>
</evidence>
<evidence type="ECO:0000256" key="1">
    <source>
        <dbReference type="ARBA" id="ARBA00022669"/>
    </source>
</evidence>
<feature type="non-terminal residue" evidence="8">
    <location>
        <position position="1"/>
    </location>
</feature>
<feature type="region of interest" description="Disordered" evidence="6">
    <location>
        <begin position="71"/>
        <end position="112"/>
    </location>
</feature>
<dbReference type="PANTHER" id="PTHR23301:SF106">
    <property type="entry name" value="CHITIN-BINDING TYPE-2 DOMAIN-CONTAINING PROTEIN-RELATED"/>
    <property type="match status" value="1"/>
</dbReference>
<feature type="compositionally biased region" description="Low complexity" evidence="6">
    <location>
        <begin position="102"/>
        <end position="112"/>
    </location>
</feature>
<keyword evidence="2" id="KW-0732">Signal</keyword>